<organism evidence="2 3">
    <name type="scientific">Porphyromonas endodontalis (strain ATCC 35406 / DSM 24491 / JCM 8526 / CCUG 16442 / BCRC 14492 / NCTC 13058 / HG 370)</name>
    <name type="common">Bacteroides endodontalis</name>
    <dbReference type="NCBI Taxonomy" id="553175"/>
    <lineage>
        <taxon>Bacteria</taxon>
        <taxon>Pseudomonadati</taxon>
        <taxon>Bacteroidota</taxon>
        <taxon>Bacteroidia</taxon>
        <taxon>Bacteroidales</taxon>
        <taxon>Porphyromonadaceae</taxon>
        <taxon>Porphyromonas</taxon>
    </lineage>
</organism>
<name>C3JA60_POREA</name>
<sequence>MKFKKIIARKAEQEQSLNFTQLIIRSLLFLLGLAIFWILLLITSNVAKKELFLSEIPIVYTWLISLLLVITLWFVYLILITGDNTLSKILRNFKLYGTFGIPSDVGLKWWTVFIMIVCLYFSPPSLYSNINALYHGVIFEGKAILSKDGRGRDNRFVRVSVESRGEQYRFEGKTKQFGSLRNKEVHITVYQGLFSKYALVEPAVMFNSGNFLQERRQEADHR</sequence>
<keyword evidence="1" id="KW-0472">Membrane</keyword>
<dbReference type="EMBL" id="ACNN01000017">
    <property type="protein sequence ID" value="EEN82938.1"/>
    <property type="molecule type" value="Genomic_DNA"/>
</dbReference>
<reference evidence="2 3" key="1">
    <citation type="submission" date="2009-04" db="EMBL/GenBank/DDBJ databases">
        <authorList>
            <person name="Sebastian Y."/>
            <person name="Madupu R."/>
            <person name="Durkin A.S."/>
            <person name="Torralba M."/>
            <person name="Methe B."/>
            <person name="Sutton G.G."/>
            <person name="Strausberg R.L."/>
            <person name="Nelson K.E."/>
        </authorList>
    </citation>
    <scope>NUCLEOTIDE SEQUENCE [LARGE SCALE GENOMIC DNA]</scope>
    <source>
        <strain evidence="3">ATCC 35406 / BCRC 14492 / JCM 8526 / NCTC 13058 / HG 370</strain>
    </source>
</reference>
<evidence type="ECO:0000313" key="2">
    <source>
        <dbReference type="EMBL" id="EEN82938.1"/>
    </source>
</evidence>
<gene>
    <name evidence="2" type="ORF">POREN0001_0159</name>
</gene>
<keyword evidence="3" id="KW-1185">Reference proteome</keyword>
<evidence type="ECO:0000256" key="1">
    <source>
        <dbReference type="SAM" id="Phobius"/>
    </source>
</evidence>
<evidence type="ECO:0000313" key="3">
    <source>
        <dbReference type="Proteomes" id="UP000004295"/>
    </source>
</evidence>
<protein>
    <submittedName>
        <fullName evidence="2">Uncharacterized protein</fullName>
    </submittedName>
</protein>
<keyword evidence="1" id="KW-1133">Transmembrane helix</keyword>
<dbReference type="GeneID" id="93364904"/>
<dbReference type="AlphaFoldDB" id="C3JA60"/>
<keyword evidence="1" id="KW-0812">Transmembrane</keyword>
<feature type="transmembrane region" description="Helical" evidence="1">
    <location>
        <begin position="27"/>
        <end position="47"/>
    </location>
</feature>
<dbReference type="RefSeq" id="WP_004333370.1">
    <property type="nucleotide sequence ID" value="NZ_ACNN01000017.1"/>
</dbReference>
<accession>C3JA60</accession>
<comment type="caution">
    <text evidence="2">The sequence shown here is derived from an EMBL/GenBank/DDBJ whole genome shotgun (WGS) entry which is preliminary data.</text>
</comment>
<proteinExistence type="predicted"/>
<dbReference type="Proteomes" id="UP000004295">
    <property type="component" value="Unassembled WGS sequence"/>
</dbReference>
<feature type="transmembrane region" description="Helical" evidence="1">
    <location>
        <begin position="59"/>
        <end position="80"/>
    </location>
</feature>